<name>A0ABV4U7W2_9BACT</name>
<keyword evidence="1" id="KW-0732">Signal</keyword>
<evidence type="ECO:0000256" key="1">
    <source>
        <dbReference type="SAM" id="SignalP"/>
    </source>
</evidence>
<feature type="signal peptide" evidence="1">
    <location>
        <begin position="1"/>
        <end position="28"/>
    </location>
</feature>
<proteinExistence type="predicted"/>
<evidence type="ECO:0000313" key="2">
    <source>
        <dbReference type="EMBL" id="MFA9479073.1"/>
    </source>
</evidence>
<accession>A0ABV4U7W2</accession>
<dbReference type="EMBL" id="JBGUBD010000007">
    <property type="protein sequence ID" value="MFA9479073.1"/>
    <property type="molecule type" value="Genomic_DNA"/>
</dbReference>
<comment type="caution">
    <text evidence="2">The sequence shown here is derived from an EMBL/GenBank/DDBJ whole genome shotgun (WGS) entry which is preliminary data.</text>
</comment>
<sequence>MSPACNMMVAAVLLLGIMAGPSAGLLHASDNDSSAAPRLDRAHARQAHRIVEQWVEQGEVPDTIDATVAVTGLSGVRVTLWRDGMSYGAGEAYVDDLAAVTDDTGPAIDLVPIVAEAARQALAGVQDTLTEAQLRAQMDGLDLAETQAPAGLVDLAGDLLVSVQLGGQLDRIRLHDEAAINELYANFAPGAHGLRVTAGSDGRRAAVIWPATVIERNMSPRGQLTHLLSATGHDPTAISRLARPGGPRLARFETLHVVRPKPGWGVEDMVRGAVLLPEQQVDEATLDDIIDRLSKHLARRFTSEGLVRGRYLPTSNRYDPVVADPAEAALAAYALTRYAGYLHDLGDEDRAAAQQARADLAINRLGEWLLGGADEAEPGEAMAAASLTLLSLVDTPGRTGAQREMRDALGRWLVERVADDGQRDDLAVADDAADDQAEQAKPDGAALALTTAALAGLWEQQRDAALGEVVSRLLDEQSQASPNVASLWWRALAYERGGRLLSDEQSQAWRSLGQLGRTFLRRQVTRAPDLGPADVVGGIELSRITSDGPPNPDWRTGHVLAYQAVALRTPEMLDDQQLIDWLLSAGLSARFLAQLVIDEPAAYSLRSPADALGGVRLAPWNNHLTVSAQAMTLLAILELQASLEHLAERGM</sequence>
<protein>
    <submittedName>
        <fullName evidence="2">Uncharacterized protein</fullName>
    </submittedName>
</protein>
<dbReference type="RefSeq" id="WP_425346001.1">
    <property type="nucleotide sequence ID" value="NZ_JBGUBD010000007.1"/>
</dbReference>
<dbReference type="InterPro" id="IPR036071">
    <property type="entry name" value="AMMECR1_dom_sf"/>
</dbReference>
<dbReference type="SUPFAM" id="SSF143447">
    <property type="entry name" value="AMMECR1-like"/>
    <property type="match status" value="1"/>
</dbReference>
<feature type="chain" id="PRO_5046436886" evidence="1">
    <location>
        <begin position="29"/>
        <end position="651"/>
    </location>
</feature>
<organism evidence="2 3">
    <name type="scientific">Natronomicrosphaera hydrolytica</name>
    <dbReference type="NCBI Taxonomy" id="3242702"/>
    <lineage>
        <taxon>Bacteria</taxon>
        <taxon>Pseudomonadati</taxon>
        <taxon>Planctomycetota</taxon>
        <taxon>Phycisphaerae</taxon>
        <taxon>Phycisphaerales</taxon>
        <taxon>Phycisphaeraceae</taxon>
        <taxon>Natronomicrosphaera</taxon>
    </lineage>
</organism>
<gene>
    <name evidence="2" type="ORF">ACERK3_12345</name>
</gene>
<dbReference type="Proteomes" id="UP001575105">
    <property type="component" value="Unassembled WGS sequence"/>
</dbReference>
<evidence type="ECO:0000313" key="3">
    <source>
        <dbReference type="Proteomes" id="UP001575105"/>
    </source>
</evidence>
<keyword evidence="3" id="KW-1185">Reference proteome</keyword>
<reference evidence="2 3" key="1">
    <citation type="submission" date="2024-08" db="EMBL/GenBank/DDBJ databases">
        <title>Whole-genome sequencing of halo(alkali)philic microorganisms from hypersaline lakes.</title>
        <authorList>
            <person name="Sorokin D.Y."/>
            <person name="Merkel A.Y."/>
            <person name="Messina E."/>
            <person name="Yakimov M."/>
        </authorList>
    </citation>
    <scope>NUCLEOTIDE SEQUENCE [LARGE SCALE GENOMIC DNA]</scope>
    <source>
        <strain evidence="2 3">AB-hyl4</strain>
    </source>
</reference>